<evidence type="ECO:0000256" key="1">
    <source>
        <dbReference type="SAM" id="Phobius"/>
    </source>
</evidence>
<feature type="transmembrane region" description="Helical" evidence="1">
    <location>
        <begin position="52"/>
        <end position="72"/>
    </location>
</feature>
<accession>A0AAD5H1P4</accession>
<gene>
    <name evidence="2" type="ORF">COHA_008345</name>
</gene>
<sequence length="383" mass="39774">MPLTKAAVGLALVAAGTAACLGNSLAQLGLLEPSWAAPTAGQAWALARYEGWLTVLFAQCIACLAVAGITGLGSSKAIGPNVQLTIFHDANAIVGMALAIALHGSGAAWPMAFLCAGKLLVAAAQALRLPRSVAATAVGLFCGVALGLTNLFESASLTFWAEHLLGAGSPWLKTAAALDRFGGVAPTVFGVGVTFRYTLMRYFSWAIDNLFGSVAAATHPGAVDRAYSDQGGVGAVASPRIGAVGGLASPEAASAFDRLAARMGEGGGAWWRGAARLAGCVLFAEALRRTFFTDSTVHTLLAAQPWHAFAVGYALLTALFAQNFVPWTFARLAASCLGIATVDEAPVGYLRSSVTPRTFWRNYHVRCGRSQVVAQTAWRRNSM</sequence>
<name>A0AAD5H1P4_9CHLO</name>
<dbReference type="PROSITE" id="PS51257">
    <property type="entry name" value="PROKAR_LIPOPROTEIN"/>
    <property type="match status" value="1"/>
</dbReference>
<keyword evidence="1" id="KW-0812">Transmembrane</keyword>
<keyword evidence="1" id="KW-0472">Membrane</keyword>
<keyword evidence="1" id="KW-1133">Transmembrane helix</keyword>
<evidence type="ECO:0000313" key="3">
    <source>
        <dbReference type="Proteomes" id="UP001205105"/>
    </source>
</evidence>
<feature type="transmembrane region" description="Helical" evidence="1">
    <location>
        <begin position="84"/>
        <end position="102"/>
    </location>
</feature>
<proteinExistence type="predicted"/>
<dbReference type="EMBL" id="JADXDR010000142">
    <property type="protein sequence ID" value="KAI7837858.1"/>
    <property type="molecule type" value="Genomic_DNA"/>
</dbReference>
<reference evidence="2" key="1">
    <citation type="submission" date="2020-11" db="EMBL/GenBank/DDBJ databases">
        <title>Chlorella ohadii genome sequencing and assembly.</title>
        <authorList>
            <person name="Murik O."/>
            <person name="Treves H."/>
            <person name="Kedem I."/>
            <person name="Shotland Y."/>
            <person name="Kaplan A."/>
        </authorList>
    </citation>
    <scope>NUCLEOTIDE SEQUENCE</scope>
    <source>
        <strain evidence="2">1</strain>
    </source>
</reference>
<evidence type="ECO:0000313" key="2">
    <source>
        <dbReference type="EMBL" id="KAI7837858.1"/>
    </source>
</evidence>
<protein>
    <submittedName>
        <fullName evidence="2">Uncharacterized protein</fullName>
    </submittedName>
</protein>
<comment type="caution">
    <text evidence="2">The sequence shown here is derived from an EMBL/GenBank/DDBJ whole genome shotgun (WGS) entry which is preliminary data.</text>
</comment>
<dbReference type="Proteomes" id="UP001205105">
    <property type="component" value="Unassembled WGS sequence"/>
</dbReference>
<feature type="transmembrane region" description="Helical" evidence="1">
    <location>
        <begin position="134"/>
        <end position="161"/>
    </location>
</feature>
<keyword evidence="3" id="KW-1185">Reference proteome</keyword>
<organism evidence="2 3">
    <name type="scientific">Chlorella ohadii</name>
    <dbReference type="NCBI Taxonomy" id="2649997"/>
    <lineage>
        <taxon>Eukaryota</taxon>
        <taxon>Viridiplantae</taxon>
        <taxon>Chlorophyta</taxon>
        <taxon>core chlorophytes</taxon>
        <taxon>Trebouxiophyceae</taxon>
        <taxon>Chlorellales</taxon>
        <taxon>Chlorellaceae</taxon>
        <taxon>Chlorella clade</taxon>
        <taxon>Chlorella</taxon>
    </lineage>
</organism>
<dbReference type="AlphaFoldDB" id="A0AAD5H1P4"/>